<keyword evidence="9" id="KW-0131">Cell cycle</keyword>
<dbReference type="GO" id="GO:0005815">
    <property type="term" value="C:microtubule organizing center"/>
    <property type="evidence" value="ECO:0007669"/>
    <property type="project" value="TreeGrafter"/>
</dbReference>
<evidence type="ECO:0000256" key="5">
    <source>
        <dbReference type="ARBA" id="ARBA00022701"/>
    </source>
</evidence>
<dbReference type="PANTHER" id="PTHR19378:SF0">
    <property type="entry name" value="HAUS AUGMIN-LIKE COMPLEX SUBUNIT 3"/>
    <property type="match status" value="1"/>
</dbReference>
<comment type="similarity">
    <text evidence="2">Belongs to the HAUS3 family.</text>
</comment>
<evidence type="ECO:0000256" key="1">
    <source>
        <dbReference type="ARBA" id="ARBA00004186"/>
    </source>
</evidence>
<gene>
    <name evidence="11" type="ORF">BEMITA_LOCUS10386</name>
</gene>
<evidence type="ECO:0000256" key="9">
    <source>
        <dbReference type="ARBA" id="ARBA00023306"/>
    </source>
</evidence>
<dbReference type="GO" id="GO:0072686">
    <property type="term" value="C:mitotic spindle"/>
    <property type="evidence" value="ECO:0007669"/>
    <property type="project" value="TreeGrafter"/>
</dbReference>
<dbReference type="InterPro" id="IPR032733">
    <property type="entry name" value="HAUS3_N"/>
</dbReference>
<keyword evidence="5" id="KW-0493">Microtubule</keyword>
<proteinExistence type="inferred from homology"/>
<dbReference type="GO" id="GO:0051225">
    <property type="term" value="P:spindle assembly"/>
    <property type="evidence" value="ECO:0007669"/>
    <property type="project" value="InterPro"/>
</dbReference>
<dbReference type="InterPro" id="IPR026206">
    <property type="entry name" value="HAUS3"/>
</dbReference>
<evidence type="ECO:0000256" key="3">
    <source>
        <dbReference type="ARBA" id="ARBA00022490"/>
    </source>
</evidence>
<evidence type="ECO:0000256" key="8">
    <source>
        <dbReference type="ARBA" id="ARBA00023212"/>
    </source>
</evidence>
<dbReference type="KEGG" id="btab:109040922"/>
<dbReference type="PANTHER" id="PTHR19378">
    <property type="entry name" value="GOLGIN- RELATED"/>
    <property type="match status" value="1"/>
</dbReference>
<evidence type="ECO:0000256" key="7">
    <source>
        <dbReference type="ARBA" id="ARBA00023054"/>
    </source>
</evidence>
<evidence type="ECO:0000256" key="2">
    <source>
        <dbReference type="ARBA" id="ARBA00009645"/>
    </source>
</evidence>
<dbReference type="GO" id="GO:0051301">
    <property type="term" value="P:cell division"/>
    <property type="evidence" value="ECO:0007669"/>
    <property type="project" value="UniProtKB-KW"/>
</dbReference>
<keyword evidence="3" id="KW-0963">Cytoplasm</keyword>
<comment type="subcellular location">
    <subcellularLocation>
        <location evidence="1">Cytoplasm</location>
        <location evidence="1">Cytoskeleton</location>
        <location evidence="1">Spindle</location>
    </subcellularLocation>
</comment>
<evidence type="ECO:0000256" key="6">
    <source>
        <dbReference type="ARBA" id="ARBA00022776"/>
    </source>
</evidence>
<evidence type="ECO:0000313" key="11">
    <source>
        <dbReference type="EMBL" id="CAH0773965.1"/>
    </source>
</evidence>
<name>A0A9P0C9M7_BEMTA</name>
<dbReference type="GO" id="GO:0070652">
    <property type="term" value="C:HAUS complex"/>
    <property type="evidence" value="ECO:0007669"/>
    <property type="project" value="InterPro"/>
</dbReference>
<keyword evidence="4" id="KW-0132">Cell division</keyword>
<dbReference type="AlphaFoldDB" id="A0A9P0C9M7"/>
<accession>A0A9P0C9M7</accession>
<keyword evidence="6" id="KW-0498">Mitosis</keyword>
<protein>
    <recommendedName>
        <fullName evidence="10">HAUS augmin-like complex subunit 3 N-terminal domain-containing protein</fullName>
    </recommendedName>
</protein>
<reference evidence="11" key="1">
    <citation type="submission" date="2021-12" db="EMBL/GenBank/DDBJ databases">
        <authorList>
            <person name="King R."/>
        </authorList>
    </citation>
    <scope>NUCLEOTIDE SEQUENCE</scope>
</reference>
<dbReference type="GO" id="GO:0031023">
    <property type="term" value="P:microtubule organizing center organization"/>
    <property type="evidence" value="ECO:0007669"/>
    <property type="project" value="TreeGrafter"/>
</dbReference>
<sequence>MDHRNSDRLKEVLKATSYQITKFETQSTETLDHLVELKPFMDWFTDFITNDSCMTQDELRMFEELEDEENILYGEDLENALDQFFEEHSEDFDDLIKITGIEFMPEEVTETDTAVQHLKSLWNLLATKLQSIKENAVGVDLRKKEVSKELSEIVTSLLELNNSLNNILNTLHKTFKDLKEPLVQFDENNVNGPYLSQQSLTKYMNESSKFEKNVSRYFKFKFNDRAKSDVSVLESLMSKLTCAPAPEPLDTLSQEEAFPQIKCKKLVRELECVRKHIKTSREEKTLASADEKAYSLALEQMNTLIESFNSNLKVTTSEIRYQSTENADKFVNAKKTESELKQSLSANCETESTNESLKSLSEIQVIKLKRQETKLNNLNRLCDFIQKRLHCDEYLILFLQNELLKIELLIQFLDDTMNTASKECETLHNNREVVMSQEEFLKKQAVQLCKGHPLINTLNALYKLKAEDSNDITTLVHTIEVQNKIITDVSYQLAHMYNLGGSNGKDSLTYIRELTNNIFSGKARQPVANVNKSMVPVKAAEKQIESLKELYNLQRFSFEEHIDYLTRKPHLKLEVSLWSRFLVRPIEFKALGDEAKKKLKSKASRYEAITFRK</sequence>
<organism evidence="11 12">
    <name type="scientific">Bemisia tabaci</name>
    <name type="common">Sweetpotato whitefly</name>
    <name type="synonym">Aleurodes tabaci</name>
    <dbReference type="NCBI Taxonomy" id="7038"/>
    <lineage>
        <taxon>Eukaryota</taxon>
        <taxon>Metazoa</taxon>
        <taxon>Ecdysozoa</taxon>
        <taxon>Arthropoda</taxon>
        <taxon>Hexapoda</taxon>
        <taxon>Insecta</taxon>
        <taxon>Pterygota</taxon>
        <taxon>Neoptera</taxon>
        <taxon>Paraneoptera</taxon>
        <taxon>Hemiptera</taxon>
        <taxon>Sternorrhyncha</taxon>
        <taxon>Aleyrodoidea</taxon>
        <taxon>Aleyrodidae</taxon>
        <taxon>Aleyrodinae</taxon>
        <taxon>Bemisia</taxon>
    </lineage>
</organism>
<keyword evidence="7" id="KW-0175">Coiled coil</keyword>
<keyword evidence="12" id="KW-1185">Reference proteome</keyword>
<feature type="domain" description="HAUS augmin-like complex subunit 3 N-terminal" evidence="10">
    <location>
        <begin position="35"/>
        <end position="224"/>
    </location>
</feature>
<keyword evidence="8" id="KW-0206">Cytoskeleton</keyword>
<dbReference type="EMBL" id="OU963867">
    <property type="protein sequence ID" value="CAH0773965.1"/>
    <property type="molecule type" value="Genomic_DNA"/>
</dbReference>
<dbReference type="Pfam" id="PF14932">
    <property type="entry name" value="HAUS-augmin3"/>
    <property type="match status" value="1"/>
</dbReference>
<evidence type="ECO:0000256" key="4">
    <source>
        <dbReference type="ARBA" id="ARBA00022618"/>
    </source>
</evidence>
<evidence type="ECO:0000313" key="12">
    <source>
        <dbReference type="Proteomes" id="UP001152759"/>
    </source>
</evidence>
<dbReference type="Proteomes" id="UP001152759">
    <property type="component" value="Chromosome 6"/>
</dbReference>
<dbReference type="GO" id="GO:0005874">
    <property type="term" value="C:microtubule"/>
    <property type="evidence" value="ECO:0007669"/>
    <property type="project" value="UniProtKB-KW"/>
</dbReference>
<evidence type="ECO:0000259" key="10">
    <source>
        <dbReference type="Pfam" id="PF14932"/>
    </source>
</evidence>